<feature type="region of interest" description="Disordered" evidence="1">
    <location>
        <begin position="130"/>
        <end position="153"/>
    </location>
</feature>
<gene>
    <name evidence="2" type="ORF">TRFO_11149</name>
</gene>
<sequence>MDSNSKSLPMTPLQSLPSLSPNMPTIYITMPTMTDTKQEIPNEDMIQESFSCEDDLSILRTLRSFYGQQFNGQVPQAFWQIYLKTSNSSHSSNSLSRHWKLSMLKKYGSILKNSGIDECLKLAEIDYQSEKANSSQNSPDDEPTENTANDGCSDNSRNVLIHTQSHKGLPPEFDFPINAQNSEQSSKLIKCSTERPQPINPELPTNGISKFIRNFSTPTVGNNKKMNETSSLAGTRNLAFSKFSNA</sequence>
<evidence type="ECO:0000256" key="1">
    <source>
        <dbReference type="SAM" id="MobiDB-lite"/>
    </source>
</evidence>
<dbReference type="RefSeq" id="XP_068347643.1">
    <property type="nucleotide sequence ID" value="XM_068495866.1"/>
</dbReference>
<keyword evidence="3" id="KW-1185">Reference proteome</keyword>
<name>A0A1J4J5I7_9EUKA</name>
<dbReference type="GeneID" id="94830570"/>
<dbReference type="AlphaFoldDB" id="A0A1J4J5I7"/>
<dbReference type="EMBL" id="MLAK01001315">
    <property type="protein sequence ID" value="OHS94506.1"/>
    <property type="molecule type" value="Genomic_DNA"/>
</dbReference>
<reference evidence="2" key="1">
    <citation type="submission" date="2016-10" db="EMBL/GenBank/DDBJ databases">
        <authorList>
            <person name="Benchimol M."/>
            <person name="Almeida L.G."/>
            <person name="Vasconcelos A.T."/>
            <person name="Perreira-Neves A."/>
            <person name="Rosa I.A."/>
            <person name="Tasca T."/>
            <person name="Bogo M.R."/>
            <person name="de Souza W."/>
        </authorList>
    </citation>
    <scope>NUCLEOTIDE SEQUENCE [LARGE SCALE GENOMIC DNA]</scope>
    <source>
        <strain evidence="2">K</strain>
    </source>
</reference>
<protein>
    <submittedName>
        <fullName evidence="2">Uncharacterized protein</fullName>
    </submittedName>
</protein>
<accession>A0A1J4J5I7</accession>
<evidence type="ECO:0000313" key="3">
    <source>
        <dbReference type="Proteomes" id="UP000179807"/>
    </source>
</evidence>
<proteinExistence type="predicted"/>
<evidence type="ECO:0000313" key="2">
    <source>
        <dbReference type="EMBL" id="OHS94506.1"/>
    </source>
</evidence>
<organism evidence="2 3">
    <name type="scientific">Tritrichomonas foetus</name>
    <dbReference type="NCBI Taxonomy" id="1144522"/>
    <lineage>
        <taxon>Eukaryota</taxon>
        <taxon>Metamonada</taxon>
        <taxon>Parabasalia</taxon>
        <taxon>Tritrichomonadida</taxon>
        <taxon>Tritrichomonadidae</taxon>
        <taxon>Tritrichomonas</taxon>
    </lineage>
</organism>
<comment type="caution">
    <text evidence="2">The sequence shown here is derived from an EMBL/GenBank/DDBJ whole genome shotgun (WGS) entry which is preliminary data.</text>
</comment>
<dbReference type="VEuPathDB" id="TrichDB:TRFO_11149"/>
<dbReference type="Proteomes" id="UP000179807">
    <property type="component" value="Unassembled WGS sequence"/>
</dbReference>